<feature type="domain" description="Glucose/Sorbosone dehydrogenase" evidence="1">
    <location>
        <begin position="52"/>
        <end position="378"/>
    </location>
</feature>
<evidence type="ECO:0000259" key="1">
    <source>
        <dbReference type="Pfam" id="PF07995"/>
    </source>
</evidence>
<organism evidence="2 3">
    <name type="scientific">Veronia nyctiphanis</name>
    <dbReference type="NCBI Taxonomy" id="1278244"/>
    <lineage>
        <taxon>Bacteria</taxon>
        <taxon>Pseudomonadati</taxon>
        <taxon>Pseudomonadota</taxon>
        <taxon>Gammaproteobacteria</taxon>
        <taxon>Vibrionales</taxon>
        <taxon>Vibrionaceae</taxon>
        <taxon>Veronia</taxon>
    </lineage>
</organism>
<proteinExistence type="predicted"/>
<dbReference type="Gene3D" id="2.120.10.30">
    <property type="entry name" value="TolB, C-terminal domain"/>
    <property type="match status" value="1"/>
</dbReference>
<accession>A0A4V1LSL3</accession>
<dbReference type="InterPro" id="IPR012938">
    <property type="entry name" value="Glc/Sorbosone_DH"/>
</dbReference>
<evidence type="ECO:0000313" key="3">
    <source>
        <dbReference type="Proteomes" id="UP000290287"/>
    </source>
</evidence>
<dbReference type="RefSeq" id="WP_129123367.1">
    <property type="nucleotide sequence ID" value="NZ_PEIB01000026.1"/>
</dbReference>
<dbReference type="EMBL" id="PEIB01000026">
    <property type="protein sequence ID" value="RXJ72098.1"/>
    <property type="molecule type" value="Genomic_DNA"/>
</dbReference>
<dbReference type="SUPFAM" id="SSF50952">
    <property type="entry name" value="Soluble quinoprotein glucose dehydrogenase"/>
    <property type="match status" value="1"/>
</dbReference>
<dbReference type="InterPro" id="IPR011042">
    <property type="entry name" value="6-blade_b-propeller_TolB-like"/>
</dbReference>
<dbReference type="InterPro" id="IPR011041">
    <property type="entry name" value="Quinoprot_gluc/sorb_DH_b-prop"/>
</dbReference>
<dbReference type="Proteomes" id="UP000290287">
    <property type="component" value="Unassembled WGS sequence"/>
</dbReference>
<dbReference type="AlphaFoldDB" id="A0A4V1LSL3"/>
<dbReference type="OrthoDB" id="9770043at2"/>
<reference evidence="2 3" key="1">
    <citation type="submission" date="2017-10" db="EMBL/GenBank/DDBJ databases">
        <title>Nyctiphanis sp. nov., isolated from the stomach of the euphausiid Nyctiphanes simplex (Hansen, 1911) in the Gulf of California.</title>
        <authorList>
            <person name="Gomez-Gil B."/>
            <person name="Aguilar-Mendez M."/>
            <person name="Lopez-Cortes A."/>
            <person name="Gomez-Gutierrez J."/>
            <person name="Roque A."/>
            <person name="Lang E."/>
            <person name="Gonzalez-Castillo A."/>
        </authorList>
    </citation>
    <scope>NUCLEOTIDE SEQUENCE [LARGE SCALE GENOMIC DNA]</scope>
    <source>
        <strain evidence="2 3">CAIM 600</strain>
    </source>
</reference>
<sequence>MKLTFLIFTSWVFSSIKTLSVILSVALCTPVIADTISSEKQTFTVQSVAKGLNHPWSMQFLPSGDMLVTEREGGLVRVSPSGKITKIAGDIPNIAYTGQGGLLGLALAPDFESSGKIFVAYSEKGSFRKSGTSVISAILANNSVTDIKTVFRMDPKLGGGRHFGSRLLVQDNYLFISLGDRGQRDRSQDLTNHQGSVIRINLDGSTPKNNPFLKNDQAKPEIYSFGHRNIQGMTLANNNLTLWTHEHGPQGGDELNITQAGKNYGWPTITYGVNYGLGTKIGKGTHQEGMEQPVHYWVPSIAPSGMTSVKGKKFKNWQNNLLLGSLKFGLLVRLELDENRVVHEERMLDGKYGRIRDVIEGPNGDIYLLTDSANGEILLLRPINDD</sequence>
<keyword evidence="3" id="KW-1185">Reference proteome</keyword>
<dbReference type="Pfam" id="PF07995">
    <property type="entry name" value="GSDH"/>
    <property type="match status" value="1"/>
</dbReference>
<dbReference type="PANTHER" id="PTHR19328:SF75">
    <property type="entry name" value="ALDOSE SUGAR DEHYDROGENASE YLII"/>
    <property type="match status" value="1"/>
</dbReference>
<name>A0A4V1LSL3_9GAMM</name>
<dbReference type="PANTHER" id="PTHR19328">
    <property type="entry name" value="HEDGEHOG-INTERACTING PROTEIN"/>
    <property type="match status" value="1"/>
</dbReference>
<evidence type="ECO:0000313" key="2">
    <source>
        <dbReference type="EMBL" id="RXJ72098.1"/>
    </source>
</evidence>
<comment type="caution">
    <text evidence="2">The sequence shown here is derived from an EMBL/GenBank/DDBJ whole genome shotgun (WGS) entry which is preliminary data.</text>
</comment>
<gene>
    <name evidence="2" type="ORF">CS022_17660</name>
</gene>
<protein>
    <submittedName>
        <fullName evidence="2">Glucose dehydrogenase</fullName>
    </submittedName>
</protein>